<evidence type="ECO:0000313" key="1">
    <source>
        <dbReference type="EMBL" id="CAK4032980.1"/>
    </source>
</evidence>
<name>A0AAI9EEC7_9PEZI</name>
<dbReference type="Proteomes" id="UP001296104">
    <property type="component" value="Unassembled WGS sequence"/>
</dbReference>
<dbReference type="AlphaFoldDB" id="A0AAI9EEC7"/>
<proteinExistence type="predicted"/>
<dbReference type="EMBL" id="CAVMBE010000075">
    <property type="protein sequence ID" value="CAK4032980.1"/>
    <property type="molecule type" value="Genomic_DNA"/>
</dbReference>
<protein>
    <submittedName>
        <fullName evidence="1">Uncharacterized protein</fullName>
    </submittedName>
</protein>
<reference evidence="1" key="1">
    <citation type="submission" date="2023-11" db="EMBL/GenBank/DDBJ databases">
        <authorList>
            <person name="Alioto T."/>
            <person name="Alioto T."/>
            <person name="Gomez Garrido J."/>
        </authorList>
    </citation>
    <scope>NUCLEOTIDE SEQUENCE</scope>
</reference>
<organism evidence="1 2">
    <name type="scientific">Lecanosticta acicola</name>
    <dbReference type="NCBI Taxonomy" id="111012"/>
    <lineage>
        <taxon>Eukaryota</taxon>
        <taxon>Fungi</taxon>
        <taxon>Dikarya</taxon>
        <taxon>Ascomycota</taxon>
        <taxon>Pezizomycotina</taxon>
        <taxon>Dothideomycetes</taxon>
        <taxon>Dothideomycetidae</taxon>
        <taxon>Mycosphaerellales</taxon>
        <taxon>Mycosphaerellaceae</taxon>
        <taxon>Lecanosticta</taxon>
    </lineage>
</organism>
<evidence type="ECO:0000313" key="2">
    <source>
        <dbReference type="Proteomes" id="UP001296104"/>
    </source>
</evidence>
<accession>A0AAI9EEC7</accession>
<keyword evidence="2" id="KW-1185">Reference proteome</keyword>
<sequence>MKDKKELRSLLRTWQPALRHPDHKDLGISSLVSQGLAARTLVTQRRLAKIDPDERKTRWKKVPLGQVSIQFRALDFEPTKRPARVTVVRISTRFFIPGTWKPGKGS</sequence>
<gene>
    <name evidence="1" type="ORF">LECACI_7A008138</name>
</gene>
<comment type="caution">
    <text evidence="1">The sequence shown here is derived from an EMBL/GenBank/DDBJ whole genome shotgun (WGS) entry which is preliminary data.</text>
</comment>